<dbReference type="AlphaFoldDB" id="A0A1B6M741"/>
<feature type="region of interest" description="Disordered" evidence="1">
    <location>
        <begin position="246"/>
        <end position="271"/>
    </location>
</feature>
<evidence type="ECO:0000256" key="1">
    <source>
        <dbReference type="SAM" id="MobiDB-lite"/>
    </source>
</evidence>
<dbReference type="EMBL" id="GEBQ01008237">
    <property type="protein sequence ID" value="JAT31740.1"/>
    <property type="molecule type" value="Transcribed_RNA"/>
</dbReference>
<protein>
    <submittedName>
        <fullName evidence="2">Uncharacterized protein</fullName>
    </submittedName>
</protein>
<feature type="non-terminal residue" evidence="2">
    <location>
        <position position="271"/>
    </location>
</feature>
<sequence length="271" mass="29536">MIPQVIVGGTFASGLLLLASLLYGGQFVVNNSGSATAKLAVKKYSTCLALEPSSGGEISANYTTCVSELETLVKSLVKSGELSLDDCEVDETVAYCKVWVWYVPRQVVISDQELLHVIKAKQGLKDESDKQKAPQGKVEKLKSDVTNLIDLIQSQAKPPIENTLSAAKTFTNKIDVGDIKDKAKESVKNVHTTVSQYVKPATDQIKVGAMNWFSKIKSTVQQTTQKLSKFSQPASDQIQEENIQTLTTTTEKSKPDISGVVDKVQEPIKQQ</sequence>
<dbReference type="SUPFAM" id="SSF58113">
    <property type="entry name" value="Apolipoprotein A-I"/>
    <property type="match status" value="1"/>
</dbReference>
<reference evidence="2" key="1">
    <citation type="submission" date="2015-11" db="EMBL/GenBank/DDBJ databases">
        <title>De novo transcriptome assembly of four potential Pierce s Disease insect vectors from Arizona vineyards.</title>
        <authorList>
            <person name="Tassone E.E."/>
        </authorList>
    </citation>
    <scope>NUCLEOTIDE SEQUENCE</scope>
</reference>
<organism evidence="2">
    <name type="scientific">Graphocephala atropunctata</name>
    <dbReference type="NCBI Taxonomy" id="36148"/>
    <lineage>
        <taxon>Eukaryota</taxon>
        <taxon>Metazoa</taxon>
        <taxon>Ecdysozoa</taxon>
        <taxon>Arthropoda</taxon>
        <taxon>Hexapoda</taxon>
        <taxon>Insecta</taxon>
        <taxon>Pterygota</taxon>
        <taxon>Neoptera</taxon>
        <taxon>Paraneoptera</taxon>
        <taxon>Hemiptera</taxon>
        <taxon>Auchenorrhyncha</taxon>
        <taxon>Membracoidea</taxon>
        <taxon>Cicadellidae</taxon>
        <taxon>Cicadellinae</taxon>
        <taxon>Cicadellini</taxon>
        <taxon>Graphocephala</taxon>
    </lineage>
</organism>
<evidence type="ECO:0000313" key="2">
    <source>
        <dbReference type="EMBL" id="JAT31740.1"/>
    </source>
</evidence>
<gene>
    <name evidence="2" type="ORF">g.9757</name>
</gene>
<accession>A0A1B6M741</accession>
<proteinExistence type="predicted"/>
<name>A0A1B6M741_9HEMI</name>